<comment type="caution">
    <text evidence="1">The sequence shown here is derived from an EMBL/GenBank/DDBJ whole genome shotgun (WGS) entry which is preliminary data.</text>
</comment>
<gene>
    <name evidence="1" type="ORF">LCGC14_1797880</name>
</gene>
<dbReference type="EMBL" id="LAZR01017274">
    <property type="protein sequence ID" value="KKM01094.1"/>
    <property type="molecule type" value="Genomic_DNA"/>
</dbReference>
<name>A0A0F9GQL2_9ZZZZ</name>
<accession>A0A0F9GQL2</accession>
<reference evidence="1" key="1">
    <citation type="journal article" date="2015" name="Nature">
        <title>Complex archaea that bridge the gap between prokaryotes and eukaryotes.</title>
        <authorList>
            <person name="Spang A."/>
            <person name="Saw J.H."/>
            <person name="Jorgensen S.L."/>
            <person name="Zaremba-Niedzwiedzka K."/>
            <person name="Martijn J."/>
            <person name="Lind A.E."/>
            <person name="van Eijk R."/>
            <person name="Schleper C."/>
            <person name="Guy L."/>
            <person name="Ettema T.J."/>
        </authorList>
    </citation>
    <scope>NUCLEOTIDE SEQUENCE</scope>
</reference>
<organism evidence="1">
    <name type="scientific">marine sediment metagenome</name>
    <dbReference type="NCBI Taxonomy" id="412755"/>
    <lineage>
        <taxon>unclassified sequences</taxon>
        <taxon>metagenomes</taxon>
        <taxon>ecological metagenomes</taxon>
    </lineage>
</organism>
<protein>
    <submittedName>
        <fullName evidence="1">Uncharacterized protein</fullName>
    </submittedName>
</protein>
<proteinExistence type="predicted"/>
<dbReference type="AlphaFoldDB" id="A0A0F9GQL2"/>
<evidence type="ECO:0000313" key="1">
    <source>
        <dbReference type="EMBL" id="KKM01094.1"/>
    </source>
</evidence>
<sequence>MKSKDKQYQIVIQYLNSLSKKELETISRSDIAKKFNLSIGNVGVYLQGYRLSNKIYPQNNKKIVFGYLAKLTEEEFKKMSNTKLSKILSINKNTASAYKTKFKKLGTEKKRKSLIKLVFEFLDENENKRTSLDVADKYPFIKEELVSKYVFRWFRFHPDVEMSKGATGIAKIKKWEEEDLEFLRNSNYKSYYEVMIELGKVPRAKKGHTTMEYIESIKKTKSDDEIEAYNNRNAFLEVSYGSARALLEKLMIVNPDINGPKTKNAIFELKRRLNNMGKDRSSSTVVGTAIFLANKEVSQERASKMMIAFGKCTVVTLRTLRELVKMEKQDILKNY</sequence>